<dbReference type="RefSeq" id="XP_004362021.1">
    <property type="nucleotide sequence ID" value="XM_004361964.1"/>
</dbReference>
<dbReference type="Pfam" id="PF13516">
    <property type="entry name" value="LRR_6"/>
    <property type="match status" value="3"/>
</dbReference>
<protein>
    <recommendedName>
        <fullName evidence="3">Leucine-rich repeat-containing protein</fullName>
    </recommendedName>
</protein>
<evidence type="ECO:0000313" key="1">
    <source>
        <dbReference type="EMBL" id="EGG24170.1"/>
    </source>
</evidence>
<dbReference type="InterPro" id="IPR001611">
    <property type="entry name" value="Leu-rich_rpt"/>
</dbReference>
<gene>
    <name evidence="1" type="ORF">DFA_06316</name>
</gene>
<dbReference type="Gene3D" id="3.80.10.10">
    <property type="entry name" value="Ribonuclease Inhibitor"/>
    <property type="match status" value="4"/>
</dbReference>
<name>F4PKP6_CACFS</name>
<dbReference type="PANTHER" id="PTHR24114:SF2">
    <property type="entry name" value="F-BOX DOMAIN-CONTAINING PROTEIN-RELATED"/>
    <property type="match status" value="1"/>
</dbReference>
<dbReference type="GeneID" id="14876099"/>
<dbReference type="InterPro" id="IPR052394">
    <property type="entry name" value="LRR-containing"/>
</dbReference>
<dbReference type="SMART" id="SM00368">
    <property type="entry name" value="LRR_RI"/>
    <property type="match status" value="5"/>
</dbReference>
<dbReference type="OrthoDB" id="272549at2759"/>
<dbReference type="SUPFAM" id="SSF52047">
    <property type="entry name" value="RNI-like"/>
    <property type="match status" value="1"/>
</dbReference>
<dbReference type="EMBL" id="GL883007">
    <property type="protein sequence ID" value="EGG24170.1"/>
    <property type="molecule type" value="Genomic_DNA"/>
</dbReference>
<evidence type="ECO:0008006" key="3">
    <source>
        <dbReference type="Google" id="ProtNLM"/>
    </source>
</evidence>
<dbReference type="KEGG" id="dfa:DFA_06316"/>
<organism evidence="1 2">
    <name type="scientific">Cavenderia fasciculata</name>
    <name type="common">Slime mold</name>
    <name type="synonym">Dictyostelium fasciculatum</name>
    <dbReference type="NCBI Taxonomy" id="261658"/>
    <lineage>
        <taxon>Eukaryota</taxon>
        <taxon>Amoebozoa</taxon>
        <taxon>Evosea</taxon>
        <taxon>Eumycetozoa</taxon>
        <taxon>Dictyostelia</taxon>
        <taxon>Acytosteliales</taxon>
        <taxon>Cavenderiaceae</taxon>
        <taxon>Cavenderia</taxon>
    </lineage>
</organism>
<sequence>MFFKTNQQKQYLKRLTKPFYNDSNDDDQFYDPSKLILQQQSSSSSSSSSSSPSLPDILWRKIIGLTDDVECIKYRFKEENDLIPYIISITYSTVQDRELQRRKGVSLFLNFNFMQLSGDDSRKALERLSQISKALVIGNEKSHSLSTLVVLKTTTDDSRLCASKLIELTQVSNFIVLPLHANENASLSSVHDEQPVYHAKSLTSLQLSYVANRSLAGYIDCGWSHYTEHGVGLLLTNFCLNRMQMDVDQFQKLCKLLEHSKTITNIEISSSVLSDKIVHLTDALANHTTVTRLCISDNAIRSAQPICQLLRANKIIQHLDISNNELVTPGFGAEYVLETLIEELNPTPNPLLSLNLSQCGKINTVLLGEYLLKAPMLQHLGIHRIKQDSESTDEHFFESLARNKTLFSIDLSYLKIGSSGQAFFNFFSNNTTLKRCDLSWSLQDARGIIQHTLLNNNTLTHLNLSLNQLDASDGLALGNVLEKNTSLVHLNLSANVIGWSGCVHIFKALRHNSTLTHLNLRRNLIKAPALNNNADKGVFFHALNNLQNHSQCRLKYLDISGNHLGQTASEMVLALPFNNTLYHIDLSNNHIDTSTGLMLYEVLEMNKTLGVVNFHGNLLGGYVRELLFDRYIEKFPRFFSINLSLDRQSFGEPLAWQHSSSLVTWPYLKLWKIYLKLKLGHNIYH</sequence>
<dbReference type="Proteomes" id="UP000007797">
    <property type="component" value="Unassembled WGS sequence"/>
</dbReference>
<evidence type="ECO:0000313" key="2">
    <source>
        <dbReference type="Proteomes" id="UP000007797"/>
    </source>
</evidence>
<reference evidence="2" key="1">
    <citation type="journal article" date="2011" name="Genome Res.">
        <title>Phylogeny-wide analysis of social amoeba genomes highlights ancient origins for complex intercellular communication.</title>
        <authorList>
            <person name="Heidel A.J."/>
            <person name="Lawal H.M."/>
            <person name="Felder M."/>
            <person name="Schilde C."/>
            <person name="Helps N.R."/>
            <person name="Tunggal B."/>
            <person name="Rivero F."/>
            <person name="John U."/>
            <person name="Schleicher M."/>
            <person name="Eichinger L."/>
            <person name="Platzer M."/>
            <person name="Noegel A.A."/>
            <person name="Schaap P."/>
            <person name="Gloeckner G."/>
        </authorList>
    </citation>
    <scope>NUCLEOTIDE SEQUENCE [LARGE SCALE GENOMIC DNA]</scope>
    <source>
        <strain evidence="2">SH3</strain>
    </source>
</reference>
<proteinExistence type="predicted"/>
<dbReference type="PANTHER" id="PTHR24114">
    <property type="entry name" value="LEUCINE RICH REPEAT FAMILY PROTEIN"/>
    <property type="match status" value="1"/>
</dbReference>
<dbReference type="InterPro" id="IPR032675">
    <property type="entry name" value="LRR_dom_sf"/>
</dbReference>
<dbReference type="AlphaFoldDB" id="F4PKP6"/>
<accession>F4PKP6</accession>
<keyword evidence="2" id="KW-1185">Reference proteome</keyword>